<dbReference type="PANTHER" id="PTHR30249:SF0">
    <property type="entry name" value="PLASTIDAL GLYCOLATE_GLYCERATE TRANSLOCATOR 1, CHLOROPLASTIC"/>
    <property type="match status" value="1"/>
</dbReference>
<evidence type="ECO:0000313" key="7">
    <source>
        <dbReference type="Proteomes" id="UP000279994"/>
    </source>
</evidence>
<reference evidence="6 7" key="1">
    <citation type="submission" date="2018-11" db="EMBL/GenBank/DDBJ databases">
        <authorList>
            <person name="Li F."/>
        </authorList>
    </citation>
    <scope>NUCLEOTIDE SEQUENCE [LARGE SCALE GENOMIC DNA]</scope>
    <source>
        <strain evidence="6 7">Gsoil 818</strain>
    </source>
</reference>
<evidence type="ECO:0000256" key="1">
    <source>
        <dbReference type="ARBA" id="ARBA00004141"/>
    </source>
</evidence>
<organism evidence="6 7">
    <name type="scientific">Nocardioides pocheonensis</name>
    <dbReference type="NCBI Taxonomy" id="661485"/>
    <lineage>
        <taxon>Bacteria</taxon>
        <taxon>Bacillati</taxon>
        <taxon>Actinomycetota</taxon>
        <taxon>Actinomycetes</taxon>
        <taxon>Propionibacteriales</taxon>
        <taxon>Nocardioidaceae</taxon>
        <taxon>Nocardioides</taxon>
    </lineage>
</organism>
<feature type="transmembrane region" description="Helical" evidence="5">
    <location>
        <begin position="44"/>
        <end position="62"/>
    </location>
</feature>
<proteinExistence type="predicted"/>
<feature type="transmembrane region" description="Helical" evidence="5">
    <location>
        <begin position="12"/>
        <end position="32"/>
    </location>
</feature>
<keyword evidence="3 5" id="KW-1133">Transmembrane helix</keyword>
<keyword evidence="2 5" id="KW-0812">Transmembrane</keyword>
<evidence type="ECO:0000256" key="5">
    <source>
        <dbReference type="SAM" id="Phobius"/>
    </source>
</evidence>
<dbReference type="OrthoDB" id="9811701at2"/>
<keyword evidence="7" id="KW-1185">Reference proteome</keyword>
<dbReference type="AlphaFoldDB" id="A0A3N0GWH4"/>
<evidence type="ECO:0000256" key="4">
    <source>
        <dbReference type="ARBA" id="ARBA00023136"/>
    </source>
</evidence>
<feature type="transmembrane region" description="Helical" evidence="5">
    <location>
        <begin position="157"/>
        <end position="180"/>
    </location>
</feature>
<protein>
    <submittedName>
        <fullName evidence="6">LrgB family protein</fullName>
    </submittedName>
</protein>
<comment type="caution">
    <text evidence="6">The sequence shown here is derived from an EMBL/GenBank/DDBJ whole genome shotgun (WGS) entry which is preliminary data.</text>
</comment>
<evidence type="ECO:0000256" key="2">
    <source>
        <dbReference type="ARBA" id="ARBA00022692"/>
    </source>
</evidence>
<evidence type="ECO:0000313" key="6">
    <source>
        <dbReference type="EMBL" id="RNM16787.1"/>
    </source>
</evidence>
<dbReference type="GO" id="GO:0016020">
    <property type="term" value="C:membrane"/>
    <property type="evidence" value="ECO:0007669"/>
    <property type="project" value="UniProtKB-SubCell"/>
</dbReference>
<feature type="transmembrane region" description="Helical" evidence="5">
    <location>
        <begin position="103"/>
        <end position="127"/>
    </location>
</feature>
<feature type="transmembrane region" description="Helical" evidence="5">
    <location>
        <begin position="74"/>
        <end position="91"/>
    </location>
</feature>
<dbReference type="Pfam" id="PF04172">
    <property type="entry name" value="LrgB"/>
    <property type="match status" value="1"/>
</dbReference>
<gene>
    <name evidence="6" type="ORF">EFL26_03270</name>
</gene>
<evidence type="ECO:0000256" key="3">
    <source>
        <dbReference type="ARBA" id="ARBA00022989"/>
    </source>
</evidence>
<dbReference type="EMBL" id="RJSF01000007">
    <property type="protein sequence ID" value="RNM16787.1"/>
    <property type="molecule type" value="Genomic_DNA"/>
</dbReference>
<name>A0A3N0GWH4_9ACTN</name>
<dbReference type="Proteomes" id="UP000279994">
    <property type="component" value="Unassembled WGS sequence"/>
</dbReference>
<keyword evidence="4 5" id="KW-0472">Membrane</keyword>
<sequence length="241" mass="24907">MPLVGWHPHETWTWLTTSPLLGLTLTVGAYAAGRWVHRRTGNALLQPVLVAVVLVGGALLLADVPYGDYLNGGRFVAFWLGPATVALALPLHEEWHLVRRAAVPILTGVVVGAVVSICSAVLVTRLAGAGRTLQLTMAPKAATTPVSLAVSAQIGGIPALTAALTIIAGITGAVVGPWVLDRLGVRDLRARGIALGAASHGIGTSRALQESRTEGAFSALSMALTALATSLLVPLLLLLLR</sequence>
<accession>A0A3N0GWH4</accession>
<feature type="transmembrane region" description="Helical" evidence="5">
    <location>
        <begin position="215"/>
        <end position="240"/>
    </location>
</feature>
<dbReference type="PANTHER" id="PTHR30249">
    <property type="entry name" value="PUTATIVE SEROTONIN TRANSPORTER"/>
    <property type="match status" value="1"/>
</dbReference>
<comment type="subcellular location">
    <subcellularLocation>
        <location evidence="1">Membrane</location>
        <topology evidence="1">Multi-pass membrane protein</topology>
    </subcellularLocation>
</comment>
<dbReference type="InterPro" id="IPR007300">
    <property type="entry name" value="CidB/LrgB"/>
</dbReference>